<gene>
    <name evidence="1" type="ORF">GOBAR_AA18404</name>
</gene>
<dbReference type="OrthoDB" id="994333at2759"/>
<dbReference type="PANTHER" id="PTHR31286">
    <property type="entry name" value="GLYCINE-RICH CELL WALL STRUCTURAL PROTEIN 1.8-LIKE"/>
    <property type="match status" value="1"/>
</dbReference>
<organism evidence="1 2">
    <name type="scientific">Gossypium barbadense</name>
    <name type="common">Sea Island cotton</name>
    <name type="synonym">Hibiscus barbadensis</name>
    <dbReference type="NCBI Taxonomy" id="3634"/>
    <lineage>
        <taxon>Eukaryota</taxon>
        <taxon>Viridiplantae</taxon>
        <taxon>Streptophyta</taxon>
        <taxon>Embryophyta</taxon>
        <taxon>Tracheophyta</taxon>
        <taxon>Spermatophyta</taxon>
        <taxon>Magnoliopsida</taxon>
        <taxon>eudicotyledons</taxon>
        <taxon>Gunneridae</taxon>
        <taxon>Pentapetalae</taxon>
        <taxon>rosids</taxon>
        <taxon>malvids</taxon>
        <taxon>Malvales</taxon>
        <taxon>Malvaceae</taxon>
        <taxon>Malvoideae</taxon>
        <taxon>Gossypium</taxon>
    </lineage>
</organism>
<dbReference type="EMBL" id="KZ664954">
    <property type="protein sequence ID" value="PPS02265.1"/>
    <property type="molecule type" value="Genomic_DNA"/>
</dbReference>
<dbReference type="AlphaFoldDB" id="A0A2P5XFZ3"/>
<evidence type="ECO:0000313" key="1">
    <source>
        <dbReference type="EMBL" id="PPS02265.1"/>
    </source>
</evidence>
<protein>
    <submittedName>
        <fullName evidence="1">Uncharacterized protein</fullName>
    </submittedName>
</protein>
<accession>A0A2P5XFZ3</accession>
<sequence length="357" mass="40509">MFSGDYSAEVLIPKKDCFRDKDKNVNMDLLVDHVGQPTASWKEKLVGSSSNIGGEDLEVKEDFEVLEGDIQKSIINVQPWAVSFDPTQTFLSMVMSWIRFSGFPDYMYKRKILLEIRRLVGKVTKLDMNMDNRVRARFARMAIYVTLDRPLVSQVLINGKIQKVEYEFLLKVCFYHGRYGRMKNVCPFTNSEPRVGKNLSSFETLQSSLALGMKLGLRNGSPNGLALSTDPLLQDRTVEEFGKKSLFALITKSRENIWVITGGSSESDSDLLNDGVDINLEPFSYPSLFSEEPVDVTEPIEIVDDLNPYRYTLVTFKRVKVPYTDNARDRGSILILARGKSKARVAFWCRKLGLHAS</sequence>
<dbReference type="Proteomes" id="UP000239757">
    <property type="component" value="Unassembled WGS sequence"/>
</dbReference>
<dbReference type="InterPro" id="IPR040256">
    <property type="entry name" value="At4g02000-like"/>
</dbReference>
<name>A0A2P5XFZ3_GOSBA</name>
<reference evidence="1 2" key="1">
    <citation type="submission" date="2015-01" db="EMBL/GenBank/DDBJ databases">
        <title>Genome of allotetraploid Gossypium barbadense reveals genomic plasticity and fiber elongation in cotton evolution.</title>
        <authorList>
            <person name="Chen X."/>
            <person name="Liu X."/>
            <person name="Zhao B."/>
            <person name="Zheng H."/>
            <person name="Hu Y."/>
            <person name="Lu G."/>
            <person name="Yang C."/>
            <person name="Chen J."/>
            <person name="Shan C."/>
            <person name="Zhang L."/>
            <person name="Zhou Y."/>
            <person name="Wang L."/>
            <person name="Guo W."/>
            <person name="Bai Y."/>
            <person name="Ruan J."/>
            <person name="Shangguan X."/>
            <person name="Mao Y."/>
            <person name="Jiang J."/>
            <person name="Zhu Y."/>
            <person name="Lei J."/>
            <person name="Kang H."/>
            <person name="Chen S."/>
            <person name="He X."/>
            <person name="Wang R."/>
            <person name="Wang Y."/>
            <person name="Chen J."/>
            <person name="Wang L."/>
            <person name="Yu S."/>
            <person name="Wang B."/>
            <person name="Wei J."/>
            <person name="Song S."/>
            <person name="Lu X."/>
            <person name="Gao Z."/>
            <person name="Gu W."/>
            <person name="Deng X."/>
            <person name="Ma D."/>
            <person name="Wang S."/>
            <person name="Liang W."/>
            <person name="Fang L."/>
            <person name="Cai C."/>
            <person name="Zhu X."/>
            <person name="Zhou B."/>
            <person name="Zhang Y."/>
            <person name="Chen Z."/>
            <person name="Xu S."/>
            <person name="Zhu R."/>
            <person name="Wang S."/>
            <person name="Zhang T."/>
            <person name="Zhao G."/>
        </authorList>
    </citation>
    <scope>NUCLEOTIDE SEQUENCE [LARGE SCALE GENOMIC DNA]</scope>
    <source>
        <strain evidence="2">cv. Xinhai21</strain>
        <tissue evidence="1">Leaf</tissue>
    </source>
</reference>
<proteinExistence type="predicted"/>
<evidence type="ECO:0000313" key="2">
    <source>
        <dbReference type="Proteomes" id="UP000239757"/>
    </source>
</evidence>
<dbReference type="PANTHER" id="PTHR31286:SF173">
    <property type="entry name" value="DUF4283 DOMAIN-CONTAINING PROTEIN"/>
    <property type="match status" value="1"/>
</dbReference>